<evidence type="ECO:0000313" key="2">
    <source>
        <dbReference type="Proteomes" id="UP000308600"/>
    </source>
</evidence>
<evidence type="ECO:0000313" key="1">
    <source>
        <dbReference type="EMBL" id="TFK59432.1"/>
    </source>
</evidence>
<name>A0ACD3A160_9AGAR</name>
<gene>
    <name evidence="1" type="ORF">BDN72DRAFT_780754</name>
</gene>
<organism evidence="1 2">
    <name type="scientific">Pluteus cervinus</name>
    <dbReference type="NCBI Taxonomy" id="181527"/>
    <lineage>
        <taxon>Eukaryota</taxon>
        <taxon>Fungi</taxon>
        <taxon>Dikarya</taxon>
        <taxon>Basidiomycota</taxon>
        <taxon>Agaricomycotina</taxon>
        <taxon>Agaricomycetes</taxon>
        <taxon>Agaricomycetidae</taxon>
        <taxon>Agaricales</taxon>
        <taxon>Pluteineae</taxon>
        <taxon>Pluteaceae</taxon>
        <taxon>Pluteus</taxon>
    </lineage>
</organism>
<protein>
    <submittedName>
        <fullName evidence="1">Uncharacterized protein</fullName>
    </submittedName>
</protein>
<dbReference type="EMBL" id="ML208980">
    <property type="protein sequence ID" value="TFK59432.1"/>
    <property type="molecule type" value="Genomic_DNA"/>
</dbReference>
<keyword evidence="2" id="KW-1185">Reference proteome</keyword>
<dbReference type="Proteomes" id="UP000308600">
    <property type="component" value="Unassembled WGS sequence"/>
</dbReference>
<reference evidence="1 2" key="1">
    <citation type="journal article" date="2019" name="Nat. Ecol. Evol.">
        <title>Megaphylogeny resolves global patterns of mushroom evolution.</title>
        <authorList>
            <person name="Varga T."/>
            <person name="Krizsan K."/>
            <person name="Foldi C."/>
            <person name="Dima B."/>
            <person name="Sanchez-Garcia M."/>
            <person name="Sanchez-Ramirez S."/>
            <person name="Szollosi G.J."/>
            <person name="Szarkandi J.G."/>
            <person name="Papp V."/>
            <person name="Albert L."/>
            <person name="Andreopoulos W."/>
            <person name="Angelini C."/>
            <person name="Antonin V."/>
            <person name="Barry K.W."/>
            <person name="Bougher N.L."/>
            <person name="Buchanan P."/>
            <person name="Buyck B."/>
            <person name="Bense V."/>
            <person name="Catcheside P."/>
            <person name="Chovatia M."/>
            <person name="Cooper J."/>
            <person name="Damon W."/>
            <person name="Desjardin D."/>
            <person name="Finy P."/>
            <person name="Geml J."/>
            <person name="Haridas S."/>
            <person name="Hughes K."/>
            <person name="Justo A."/>
            <person name="Karasinski D."/>
            <person name="Kautmanova I."/>
            <person name="Kiss B."/>
            <person name="Kocsube S."/>
            <person name="Kotiranta H."/>
            <person name="LaButti K.M."/>
            <person name="Lechner B.E."/>
            <person name="Liimatainen K."/>
            <person name="Lipzen A."/>
            <person name="Lukacs Z."/>
            <person name="Mihaltcheva S."/>
            <person name="Morgado L.N."/>
            <person name="Niskanen T."/>
            <person name="Noordeloos M.E."/>
            <person name="Ohm R.A."/>
            <person name="Ortiz-Santana B."/>
            <person name="Ovrebo C."/>
            <person name="Racz N."/>
            <person name="Riley R."/>
            <person name="Savchenko A."/>
            <person name="Shiryaev A."/>
            <person name="Soop K."/>
            <person name="Spirin V."/>
            <person name="Szebenyi C."/>
            <person name="Tomsovsky M."/>
            <person name="Tulloss R.E."/>
            <person name="Uehling J."/>
            <person name="Grigoriev I.V."/>
            <person name="Vagvolgyi C."/>
            <person name="Papp T."/>
            <person name="Martin F.M."/>
            <person name="Miettinen O."/>
            <person name="Hibbett D.S."/>
            <person name="Nagy L.G."/>
        </authorList>
    </citation>
    <scope>NUCLEOTIDE SEQUENCE [LARGE SCALE GENOMIC DNA]</scope>
    <source>
        <strain evidence="1 2">NL-1719</strain>
    </source>
</reference>
<accession>A0ACD3A160</accession>
<sequence>MFLALHYVWYNRYCEQGDGAPADVHPSSIVKLGATKVNFNQRIPYPSKDMSQNPEEYDLLKGILSPFSHYLDSQLQRLLPEEYTTLSHYADTLPLHSVAPAYPFTGFVLNFCVSTSAHRDPGDQSVCAVMPFGDFTGGQLCLYEAGLVFDMQPGDIIIFPSAKITHFNLHFDGTRGSFVFQTDRKFEDWITKRNGWPHIVEHSEHIEL</sequence>
<proteinExistence type="predicted"/>